<dbReference type="NCBIfam" id="TIGR00331">
    <property type="entry name" value="hrcA"/>
    <property type="match status" value="1"/>
</dbReference>
<keyword evidence="1 5" id="KW-0678">Repressor</keyword>
<keyword evidence="3 5" id="KW-0346">Stress response</keyword>
<dbReference type="Gene3D" id="3.30.390.60">
    <property type="entry name" value="Heat-inducible transcription repressor hrca homolog, domain 3"/>
    <property type="match status" value="1"/>
</dbReference>
<dbReference type="InterPro" id="IPR036388">
    <property type="entry name" value="WH-like_DNA-bd_sf"/>
</dbReference>
<dbReference type="PANTHER" id="PTHR34824">
    <property type="entry name" value="HEAT-INDUCIBLE TRANSCRIPTION REPRESSOR HRCA"/>
    <property type="match status" value="1"/>
</dbReference>
<proteinExistence type="inferred from homology"/>
<dbReference type="InterPro" id="IPR002571">
    <property type="entry name" value="HrcA"/>
</dbReference>
<dbReference type="Pfam" id="PF01628">
    <property type="entry name" value="HrcA"/>
    <property type="match status" value="1"/>
</dbReference>
<dbReference type="Gene3D" id="3.30.450.40">
    <property type="match status" value="1"/>
</dbReference>
<accession>A0ABS2PEB4</accession>
<dbReference type="HAMAP" id="MF_00081">
    <property type="entry name" value="HrcA"/>
    <property type="match status" value="1"/>
</dbReference>
<dbReference type="Gene3D" id="1.10.10.10">
    <property type="entry name" value="Winged helix-like DNA-binding domain superfamily/Winged helix DNA-binding domain"/>
    <property type="match status" value="1"/>
</dbReference>
<keyword evidence="4 5" id="KW-0804">Transcription</keyword>
<evidence type="ECO:0000313" key="8">
    <source>
        <dbReference type="Proteomes" id="UP000741863"/>
    </source>
</evidence>
<dbReference type="SUPFAM" id="SSF46785">
    <property type="entry name" value="Winged helix' DNA-binding domain"/>
    <property type="match status" value="1"/>
</dbReference>
<reference evidence="7 8" key="1">
    <citation type="submission" date="2021-01" db="EMBL/GenBank/DDBJ databases">
        <title>Genomic Encyclopedia of Type Strains, Phase IV (KMG-IV): sequencing the most valuable type-strain genomes for metagenomic binning, comparative biology and taxonomic classification.</title>
        <authorList>
            <person name="Goeker M."/>
        </authorList>
    </citation>
    <scope>NUCLEOTIDE SEQUENCE [LARGE SCALE GENOMIC DNA]</scope>
    <source>
        <strain evidence="7 8">DSM 25540</strain>
    </source>
</reference>
<dbReference type="PIRSF" id="PIRSF005485">
    <property type="entry name" value="HrcA"/>
    <property type="match status" value="1"/>
</dbReference>
<sequence length="346" mass="39305">MLSRRQLYILQAIVDDYVQTAEPVGSRSISKREDVDFSAATIRNEMADLEEMGFLMKPHSSSGRIPSHKGYRLYVDQLLNVTENNHLGLITSVQQLFDSRVSEVEAVMRKTAAVLSEMTNYVSVVLGPAMSNTKLKQLQIIPLSTTQAVAILVTDSGHVENRTFDIPRNMSISDLEKFVNILNEQLTDSPIKQWEALMSNEIERLLRQHVDHYEKIHQDLSAAFKPKVNEQIFYNGMLNLLAQPEFKDVEKIRQMLEWLEDKKEVYSLLNAMNSKGLTVKIGEENRFELFDDISMITATYAIDGDTVGSIGLIGPTRMQYERAIQIITQMADGLSTSLTRLYRHDA</sequence>
<keyword evidence="8" id="KW-1185">Reference proteome</keyword>
<dbReference type="Proteomes" id="UP000741863">
    <property type="component" value="Unassembled WGS sequence"/>
</dbReference>
<evidence type="ECO:0000256" key="1">
    <source>
        <dbReference type="ARBA" id="ARBA00022491"/>
    </source>
</evidence>
<dbReference type="RefSeq" id="WP_204698482.1">
    <property type="nucleotide sequence ID" value="NZ_JAFBEC010000008.1"/>
</dbReference>
<feature type="domain" description="Heat-inducible transcription repressor HrcA C-terminal" evidence="6">
    <location>
        <begin position="105"/>
        <end position="324"/>
    </location>
</feature>
<dbReference type="SUPFAM" id="SSF55781">
    <property type="entry name" value="GAF domain-like"/>
    <property type="match status" value="1"/>
</dbReference>
<dbReference type="InterPro" id="IPR029016">
    <property type="entry name" value="GAF-like_dom_sf"/>
</dbReference>
<dbReference type="PANTHER" id="PTHR34824:SF1">
    <property type="entry name" value="HEAT-INDUCIBLE TRANSCRIPTION REPRESSOR HRCA"/>
    <property type="match status" value="1"/>
</dbReference>
<protein>
    <recommendedName>
        <fullName evidence="5">Heat-inducible transcription repressor HrcA</fullName>
    </recommendedName>
</protein>
<dbReference type="EMBL" id="JAFBEC010000008">
    <property type="protein sequence ID" value="MBM7633770.1"/>
    <property type="molecule type" value="Genomic_DNA"/>
</dbReference>
<keyword evidence="2 5" id="KW-0805">Transcription regulation</keyword>
<gene>
    <name evidence="5" type="primary">hrcA</name>
    <name evidence="7" type="ORF">JOD17_002866</name>
</gene>
<evidence type="ECO:0000259" key="6">
    <source>
        <dbReference type="Pfam" id="PF01628"/>
    </source>
</evidence>
<comment type="similarity">
    <text evidence="5">Belongs to the HrcA family.</text>
</comment>
<evidence type="ECO:0000256" key="2">
    <source>
        <dbReference type="ARBA" id="ARBA00023015"/>
    </source>
</evidence>
<name>A0ABS2PEB4_9BACL</name>
<evidence type="ECO:0000256" key="3">
    <source>
        <dbReference type="ARBA" id="ARBA00023016"/>
    </source>
</evidence>
<organism evidence="7 8">
    <name type="scientific">Geomicrobium sediminis</name>
    <dbReference type="NCBI Taxonomy" id="1347788"/>
    <lineage>
        <taxon>Bacteria</taxon>
        <taxon>Bacillati</taxon>
        <taxon>Bacillota</taxon>
        <taxon>Bacilli</taxon>
        <taxon>Bacillales</taxon>
        <taxon>Geomicrobium</taxon>
    </lineage>
</organism>
<evidence type="ECO:0000256" key="5">
    <source>
        <dbReference type="HAMAP-Rule" id="MF_00081"/>
    </source>
</evidence>
<dbReference type="InterPro" id="IPR036390">
    <property type="entry name" value="WH_DNA-bd_sf"/>
</dbReference>
<comment type="function">
    <text evidence="5">Negative regulator of class I heat shock genes (grpE-dnaK-dnaJ and groELS operons). Prevents heat-shock induction of these operons.</text>
</comment>
<dbReference type="InterPro" id="IPR023120">
    <property type="entry name" value="WHTH_transcript_rep_HrcA_IDD"/>
</dbReference>
<evidence type="ECO:0000256" key="4">
    <source>
        <dbReference type="ARBA" id="ARBA00023163"/>
    </source>
</evidence>
<comment type="caution">
    <text evidence="7">The sequence shown here is derived from an EMBL/GenBank/DDBJ whole genome shotgun (WGS) entry which is preliminary data.</text>
</comment>
<dbReference type="InterPro" id="IPR021153">
    <property type="entry name" value="HrcA_C"/>
</dbReference>
<evidence type="ECO:0000313" key="7">
    <source>
        <dbReference type="EMBL" id="MBM7633770.1"/>
    </source>
</evidence>